<comment type="similarity">
    <text evidence="2">Belongs to the VPS37 family.</text>
</comment>
<sequence length="271" mass="30610">MSSPYAYLKPSLHELEEDCERNILPSKTAIDLTYAAFAMYSGNTGSANHHPPSYPGYPPAQSDVHAMPMPVIPQSHYSSTRLNNPPIDVSSDISTFLGILRGKTSDDLQTLLHNESKIISMIGESDQVRKMKSTIQTSTARNQSLADYNLKRKPDLESRINSLKQVLEKYKTLRDEYAQKVQLLGNYRIDLDTISALMKASVAQNEEEAETLADEFMDRKISVENFVNEFLEKRKEAHLRIAKSENLINIISQSGSQANWKMIMAFSIKYT</sequence>
<dbReference type="PANTHER" id="PTHR13678:SF27">
    <property type="entry name" value="LD45836P"/>
    <property type="match status" value="1"/>
</dbReference>
<dbReference type="STRING" id="10228.B3S4M0"/>
<organism evidence="10 11">
    <name type="scientific">Trichoplax adhaerens</name>
    <name type="common">Trichoplax reptans</name>
    <dbReference type="NCBI Taxonomy" id="10228"/>
    <lineage>
        <taxon>Eukaryota</taxon>
        <taxon>Metazoa</taxon>
        <taxon>Placozoa</taxon>
        <taxon>Uniplacotomia</taxon>
        <taxon>Trichoplacea</taxon>
        <taxon>Trichoplacidae</taxon>
        <taxon>Trichoplax</taxon>
    </lineage>
</organism>
<keyword evidence="3 7" id="KW-0813">Transport</keyword>
<feature type="coiled-coil region" evidence="8">
    <location>
        <begin position="153"/>
        <end position="180"/>
    </location>
</feature>
<keyword evidence="5 7" id="KW-0653">Protein transport</keyword>
<dbReference type="AlphaFoldDB" id="B3S4M0"/>
<evidence type="ECO:0000256" key="6">
    <source>
        <dbReference type="ARBA" id="ARBA00025010"/>
    </source>
</evidence>
<dbReference type="Proteomes" id="UP000009022">
    <property type="component" value="Unassembled WGS sequence"/>
</dbReference>
<gene>
    <name evidence="10" type="ORF">TRIADDRAFT_59135</name>
</gene>
<dbReference type="InterPro" id="IPR037202">
    <property type="entry name" value="ESCRT_assembly_dom"/>
</dbReference>
<dbReference type="OrthoDB" id="10004364at2759"/>
<dbReference type="GO" id="GO:0006623">
    <property type="term" value="P:protein targeting to vacuole"/>
    <property type="evidence" value="ECO:0000318"/>
    <property type="project" value="GO_Central"/>
</dbReference>
<evidence type="ECO:0000256" key="4">
    <source>
        <dbReference type="ARBA" id="ARBA00022753"/>
    </source>
</evidence>
<name>B3S4M0_TRIAD</name>
<reference evidence="10 11" key="1">
    <citation type="journal article" date="2008" name="Nature">
        <title>The Trichoplax genome and the nature of placozoans.</title>
        <authorList>
            <person name="Srivastava M."/>
            <person name="Begovic E."/>
            <person name="Chapman J."/>
            <person name="Putnam N.H."/>
            <person name="Hellsten U."/>
            <person name="Kawashima T."/>
            <person name="Kuo A."/>
            <person name="Mitros T."/>
            <person name="Salamov A."/>
            <person name="Carpenter M.L."/>
            <person name="Signorovitch A.Y."/>
            <person name="Moreno M.A."/>
            <person name="Kamm K."/>
            <person name="Grimwood J."/>
            <person name="Schmutz J."/>
            <person name="Shapiro H."/>
            <person name="Grigoriev I.V."/>
            <person name="Buss L.W."/>
            <person name="Schierwater B."/>
            <person name="Dellaporta S.L."/>
            <person name="Rokhsar D.S."/>
        </authorList>
    </citation>
    <scope>NUCLEOTIDE SEQUENCE [LARGE SCALE GENOMIC DNA]</scope>
    <source>
        <strain evidence="10 11">Grell-BS-1999</strain>
    </source>
</reference>
<dbReference type="EMBL" id="DS985249">
    <property type="protein sequence ID" value="EDV22655.1"/>
    <property type="molecule type" value="Genomic_DNA"/>
</dbReference>
<comment type="function">
    <text evidence="6">Component of the ESCRT-I complex, a regulator of vesicular trafficking process. Required for the sorting of endocytic ubiquitinated cargos into multivesicular bodies. May be involved in cell growth and differentiation.</text>
</comment>
<dbReference type="CTD" id="6756411"/>
<dbReference type="GO" id="GO:0006612">
    <property type="term" value="P:protein targeting to membrane"/>
    <property type="evidence" value="ECO:0000318"/>
    <property type="project" value="GO_Central"/>
</dbReference>
<dbReference type="GO" id="GO:0031902">
    <property type="term" value="C:late endosome membrane"/>
    <property type="evidence" value="ECO:0007669"/>
    <property type="project" value="UniProtKB-SubCell"/>
</dbReference>
<dbReference type="InterPro" id="IPR029012">
    <property type="entry name" value="Helix_hairpin_bin_sf"/>
</dbReference>
<evidence type="ECO:0000256" key="1">
    <source>
        <dbReference type="ARBA" id="ARBA00004633"/>
    </source>
</evidence>
<evidence type="ECO:0000256" key="7">
    <source>
        <dbReference type="PROSITE-ProRule" id="PRU00646"/>
    </source>
</evidence>
<keyword evidence="11" id="KW-1185">Reference proteome</keyword>
<dbReference type="HOGENOM" id="CLU_1027907_0_0_1"/>
<dbReference type="Gene3D" id="1.10.287.660">
    <property type="entry name" value="Helix hairpin bin"/>
    <property type="match status" value="1"/>
</dbReference>
<dbReference type="InParanoid" id="B3S4M0"/>
<dbReference type="GO" id="GO:0043162">
    <property type="term" value="P:ubiquitin-dependent protein catabolic process via the multivesicular body sorting pathway"/>
    <property type="evidence" value="ECO:0000318"/>
    <property type="project" value="GO_Central"/>
</dbReference>
<proteinExistence type="inferred from homology"/>
<dbReference type="FunCoup" id="B3S4M0">
    <property type="interactions" value="746"/>
</dbReference>
<dbReference type="RefSeq" id="XP_002115199.1">
    <property type="nucleotide sequence ID" value="XM_002115163.1"/>
</dbReference>
<evidence type="ECO:0000256" key="8">
    <source>
        <dbReference type="SAM" id="Coils"/>
    </source>
</evidence>
<evidence type="ECO:0000256" key="5">
    <source>
        <dbReference type="ARBA" id="ARBA00022927"/>
    </source>
</evidence>
<feature type="domain" description="VPS37 C-terminal" evidence="9">
    <location>
        <begin position="174"/>
        <end position="258"/>
    </location>
</feature>
<keyword evidence="4" id="KW-0967">Endosome</keyword>
<dbReference type="GeneID" id="6756411"/>
<dbReference type="InterPro" id="IPR009851">
    <property type="entry name" value="Mod_r"/>
</dbReference>
<evidence type="ECO:0000256" key="3">
    <source>
        <dbReference type="ARBA" id="ARBA00022448"/>
    </source>
</evidence>
<dbReference type="PROSITE" id="PS51314">
    <property type="entry name" value="VPS37_C"/>
    <property type="match status" value="1"/>
</dbReference>
<dbReference type="KEGG" id="tad:TRIADDRAFT_59135"/>
<dbReference type="PhylomeDB" id="B3S4M0"/>
<comment type="subcellular location">
    <subcellularLocation>
        <location evidence="1">Late endosome membrane</location>
        <topology evidence="1">Peripheral membrane protein</topology>
    </subcellularLocation>
</comment>
<dbReference type="GO" id="GO:0000813">
    <property type="term" value="C:ESCRT I complex"/>
    <property type="evidence" value="ECO:0000318"/>
    <property type="project" value="GO_Central"/>
</dbReference>
<accession>B3S4M0</accession>
<keyword evidence="8" id="KW-0175">Coiled coil</keyword>
<dbReference type="PANTHER" id="PTHR13678">
    <property type="entry name" value="VACUOLAR PROTEIN SORTING-ASSOCIATED PROTEIN 37"/>
    <property type="match status" value="1"/>
</dbReference>
<protein>
    <recommendedName>
        <fullName evidence="9">VPS37 C-terminal domain-containing protein</fullName>
    </recommendedName>
</protein>
<evidence type="ECO:0000256" key="2">
    <source>
        <dbReference type="ARBA" id="ARBA00007617"/>
    </source>
</evidence>
<dbReference type="SUPFAM" id="SSF140111">
    <property type="entry name" value="Endosomal sorting complex assembly domain"/>
    <property type="match status" value="1"/>
</dbReference>
<dbReference type="Pfam" id="PF07200">
    <property type="entry name" value="Mod_r"/>
    <property type="match status" value="1"/>
</dbReference>
<dbReference type="eggNOG" id="KOG3270">
    <property type="taxonomic scope" value="Eukaryota"/>
</dbReference>
<evidence type="ECO:0000259" key="9">
    <source>
        <dbReference type="PROSITE" id="PS51314"/>
    </source>
</evidence>
<evidence type="ECO:0000313" key="10">
    <source>
        <dbReference type="EMBL" id="EDV22655.1"/>
    </source>
</evidence>
<evidence type="ECO:0000313" key="11">
    <source>
        <dbReference type="Proteomes" id="UP000009022"/>
    </source>
</evidence>